<evidence type="ECO:0000313" key="1">
    <source>
        <dbReference type="EMBL" id="EIC21307.1"/>
    </source>
</evidence>
<organism evidence="1 2">
    <name type="scientific">Thiorhodovibrio frisius</name>
    <dbReference type="NCBI Taxonomy" id="631362"/>
    <lineage>
        <taxon>Bacteria</taxon>
        <taxon>Pseudomonadati</taxon>
        <taxon>Pseudomonadota</taxon>
        <taxon>Gammaproteobacteria</taxon>
        <taxon>Chromatiales</taxon>
        <taxon>Chromatiaceae</taxon>
        <taxon>Thiorhodovibrio</taxon>
    </lineage>
</organism>
<accession>H8Z0S5</accession>
<dbReference type="AlphaFoldDB" id="H8Z0S5"/>
<dbReference type="Pfam" id="PF03683">
    <property type="entry name" value="UPF0175"/>
    <property type="match status" value="1"/>
</dbReference>
<dbReference type="EMBL" id="JH603169">
    <property type="protein sequence ID" value="EIC21307.1"/>
    <property type="molecule type" value="Genomic_DNA"/>
</dbReference>
<evidence type="ECO:0000313" key="2">
    <source>
        <dbReference type="Proteomes" id="UP000002964"/>
    </source>
</evidence>
<dbReference type="HOGENOM" id="CLU_154570_4_0_6"/>
<dbReference type="OrthoDB" id="8908072at2"/>
<dbReference type="RefSeq" id="WP_009147892.1">
    <property type="nucleotide sequence ID" value="NZ_CP121471.1"/>
</dbReference>
<keyword evidence="2" id="KW-1185">Reference proteome</keyword>
<protein>
    <submittedName>
        <fullName evidence="1">Uncharacterized small protein</fullName>
    </submittedName>
</protein>
<dbReference type="InterPro" id="IPR005368">
    <property type="entry name" value="UPF0175"/>
</dbReference>
<dbReference type="eggNOG" id="COG2886">
    <property type="taxonomic scope" value="Bacteria"/>
</dbReference>
<gene>
    <name evidence="1" type="ORF">Thi970DRAFT_01510</name>
</gene>
<sequence length="83" mass="9256">MQIAIELPNDFVNFQGAAEIRQEVAISYALWLYQQGRVTLSKAAELAGVDLYDFMMTCKRNKVPIIDISRDDLIAELSGFDGG</sequence>
<dbReference type="STRING" id="631362.Thi970DRAFT_01510"/>
<name>H8Z0S5_9GAMM</name>
<reference evidence="2" key="1">
    <citation type="submission" date="2011-06" db="EMBL/GenBank/DDBJ databases">
        <authorList>
            <consortium name="US DOE Joint Genome Institute (JGI-PGF)"/>
            <person name="Lucas S."/>
            <person name="Han J."/>
            <person name="Lapidus A."/>
            <person name="Cheng J.-F."/>
            <person name="Goodwin L."/>
            <person name="Pitluck S."/>
            <person name="Peters L."/>
            <person name="Land M.L."/>
            <person name="Hauser L."/>
            <person name="Vogl K."/>
            <person name="Liu Z."/>
            <person name="Overmann J."/>
            <person name="Frigaard N.-U."/>
            <person name="Bryant D.A."/>
            <person name="Woyke T.J."/>
        </authorList>
    </citation>
    <scope>NUCLEOTIDE SEQUENCE [LARGE SCALE GENOMIC DNA]</scope>
    <source>
        <strain evidence="2">970</strain>
    </source>
</reference>
<dbReference type="Proteomes" id="UP000002964">
    <property type="component" value="Unassembled WGS sequence"/>
</dbReference>
<reference evidence="1 2" key="2">
    <citation type="submission" date="2011-11" db="EMBL/GenBank/DDBJ databases">
        <authorList>
            <consortium name="US DOE Joint Genome Institute"/>
            <person name="Lucas S."/>
            <person name="Han J."/>
            <person name="Lapidus A."/>
            <person name="Cheng J.-F."/>
            <person name="Goodwin L."/>
            <person name="Pitluck S."/>
            <person name="Peters L."/>
            <person name="Ovchinnikova G."/>
            <person name="Zhang X."/>
            <person name="Detter J.C."/>
            <person name="Han C."/>
            <person name="Tapia R."/>
            <person name="Land M."/>
            <person name="Hauser L."/>
            <person name="Kyrpides N."/>
            <person name="Ivanova N."/>
            <person name="Pagani I."/>
            <person name="Vogl K."/>
            <person name="Liu Z."/>
            <person name="Overmann J."/>
            <person name="Frigaard N.-U."/>
            <person name="Bryant D."/>
            <person name="Woyke T."/>
        </authorList>
    </citation>
    <scope>NUCLEOTIDE SEQUENCE [LARGE SCALE GENOMIC DNA]</scope>
    <source>
        <strain evidence="1 2">970</strain>
    </source>
</reference>
<proteinExistence type="predicted"/>